<evidence type="ECO:0000313" key="2">
    <source>
        <dbReference type="Proteomes" id="UP000245507"/>
    </source>
</evidence>
<dbReference type="EMBL" id="QGDD01000001">
    <property type="protein sequence ID" value="PWN04184.1"/>
    <property type="molecule type" value="Genomic_DNA"/>
</dbReference>
<sequence>MARDDRVRALEERILELLAQRDTGRTICPSEAARSVRGEDDEGWRDLMEPAREAARRLVAAGRLDVTQGGEVVDLAAARGPIRLRLRPGDD</sequence>
<dbReference type="AlphaFoldDB" id="A0A316TPQ9"/>
<keyword evidence="2" id="KW-1185">Reference proteome</keyword>
<reference evidence="1 2" key="1">
    <citation type="submission" date="2018-05" db="EMBL/GenBank/DDBJ databases">
        <title>Nocardioides silvaticus genome.</title>
        <authorList>
            <person name="Li C."/>
            <person name="Wang G."/>
        </authorList>
    </citation>
    <scope>NUCLEOTIDE SEQUENCE [LARGE SCALE GENOMIC DNA]</scope>
    <source>
        <strain evidence="1 2">CCTCC AB 2018079</strain>
    </source>
</reference>
<dbReference type="Proteomes" id="UP000245507">
    <property type="component" value="Unassembled WGS sequence"/>
</dbReference>
<dbReference type="OrthoDB" id="34459at2"/>
<comment type="caution">
    <text evidence="1">The sequence shown here is derived from an EMBL/GenBank/DDBJ whole genome shotgun (WGS) entry which is preliminary data.</text>
</comment>
<dbReference type="SUPFAM" id="SSF46785">
    <property type="entry name" value="Winged helix' DNA-binding domain"/>
    <property type="match status" value="1"/>
</dbReference>
<dbReference type="InterPro" id="IPR021660">
    <property type="entry name" value="DUF3253"/>
</dbReference>
<accession>A0A316TPQ9</accession>
<proteinExistence type="predicted"/>
<dbReference type="Gene3D" id="1.10.10.10">
    <property type="entry name" value="Winged helix-like DNA-binding domain superfamily/Winged helix DNA-binding domain"/>
    <property type="match status" value="1"/>
</dbReference>
<organism evidence="1 2">
    <name type="scientific">Nocardioides silvaticus</name>
    <dbReference type="NCBI Taxonomy" id="2201891"/>
    <lineage>
        <taxon>Bacteria</taxon>
        <taxon>Bacillati</taxon>
        <taxon>Actinomycetota</taxon>
        <taxon>Actinomycetes</taxon>
        <taxon>Propionibacteriales</taxon>
        <taxon>Nocardioidaceae</taxon>
        <taxon>Nocardioides</taxon>
    </lineage>
</organism>
<dbReference type="InterPro" id="IPR036390">
    <property type="entry name" value="WH_DNA-bd_sf"/>
</dbReference>
<evidence type="ECO:0000313" key="1">
    <source>
        <dbReference type="EMBL" id="PWN04184.1"/>
    </source>
</evidence>
<dbReference type="Pfam" id="PF11625">
    <property type="entry name" value="DUF3253"/>
    <property type="match status" value="1"/>
</dbReference>
<dbReference type="InterPro" id="IPR036388">
    <property type="entry name" value="WH-like_DNA-bd_sf"/>
</dbReference>
<protein>
    <submittedName>
        <fullName evidence="1">DUF3253 domain-containing protein</fullName>
    </submittedName>
</protein>
<name>A0A316TPQ9_9ACTN</name>
<dbReference type="RefSeq" id="WP_109691691.1">
    <property type="nucleotide sequence ID" value="NZ_QGDD01000001.1"/>
</dbReference>
<gene>
    <name evidence="1" type="ORF">DJ010_00560</name>
</gene>